<dbReference type="EMBL" id="JABFUD020000003">
    <property type="protein sequence ID" value="KAI5081651.1"/>
    <property type="molecule type" value="Genomic_DNA"/>
</dbReference>
<reference evidence="1" key="1">
    <citation type="submission" date="2021-01" db="EMBL/GenBank/DDBJ databases">
        <title>Adiantum capillus-veneris genome.</title>
        <authorList>
            <person name="Fang Y."/>
            <person name="Liao Q."/>
        </authorList>
    </citation>
    <scope>NUCLEOTIDE SEQUENCE</scope>
    <source>
        <strain evidence="1">H3</strain>
        <tissue evidence="1">Leaf</tissue>
    </source>
</reference>
<accession>A0A9D4V9F6</accession>
<dbReference type="Proteomes" id="UP000886520">
    <property type="component" value="Chromosome 2"/>
</dbReference>
<comment type="caution">
    <text evidence="1">The sequence shown here is derived from an EMBL/GenBank/DDBJ whole genome shotgun (WGS) entry which is preliminary data.</text>
</comment>
<dbReference type="AlphaFoldDB" id="A0A9D4V9F6"/>
<protein>
    <submittedName>
        <fullName evidence="1">Uncharacterized protein</fullName>
    </submittedName>
</protein>
<organism evidence="1 2">
    <name type="scientific">Adiantum capillus-veneris</name>
    <name type="common">Maidenhair fern</name>
    <dbReference type="NCBI Taxonomy" id="13818"/>
    <lineage>
        <taxon>Eukaryota</taxon>
        <taxon>Viridiplantae</taxon>
        <taxon>Streptophyta</taxon>
        <taxon>Embryophyta</taxon>
        <taxon>Tracheophyta</taxon>
        <taxon>Polypodiopsida</taxon>
        <taxon>Polypodiidae</taxon>
        <taxon>Polypodiales</taxon>
        <taxon>Pteridineae</taxon>
        <taxon>Pteridaceae</taxon>
        <taxon>Vittarioideae</taxon>
        <taxon>Adiantum</taxon>
    </lineage>
</organism>
<keyword evidence="2" id="KW-1185">Reference proteome</keyword>
<sequence>MKAASRTTGVVLAGVGGMLVGGPVGAVAAGVAGGALMDGLTTGIDSAVHRRFRPSGTIATVNEAIELNSEGKPIAGKIFDAVGGVITDGR</sequence>
<dbReference type="PANTHER" id="PTHR34494:SF1">
    <property type="entry name" value="PROTEIN CBG25024"/>
    <property type="match status" value="1"/>
</dbReference>
<gene>
    <name evidence="1" type="ORF">GOP47_0001394</name>
</gene>
<proteinExistence type="predicted"/>
<evidence type="ECO:0000313" key="1">
    <source>
        <dbReference type="EMBL" id="KAI5081651.1"/>
    </source>
</evidence>
<evidence type="ECO:0000313" key="2">
    <source>
        <dbReference type="Proteomes" id="UP000886520"/>
    </source>
</evidence>
<dbReference type="PANTHER" id="PTHR34494">
    <property type="entry name" value="PROTEIN CBG25024"/>
    <property type="match status" value="1"/>
</dbReference>
<name>A0A9D4V9F6_ADICA</name>